<name>A0A6J4KN60_9ACTN</name>
<feature type="region of interest" description="Disordered" evidence="1">
    <location>
        <begin position="1"/>
        <end position="32"/>
    </location>
</feature>
<dbReference type="AlphaFoldDB" id="A0A6J4KN60"/>
<evidence type="ECO:0000256" key="1">
    <source>
        <dbReference type="SAM" id="MobiDB-lite"/>
    </source>
</evidence>
<accession>A0A6J4KN60</accession>
<feature type="non-terminal residue" evidence="2">
    <location>
        <position position="1"/>
    </location>
</feature>
<protein>
    <submittedName>
        <fullName evidence="2">Uncharacterized protein</fullName>
    </submittedName>
</protein>
<proteinExistence type="predicted"/>
<feature type="non-terminal residue" evidence="2">
    <location>
        <position position="32"/>
    </location>
</feature>
<organism evidence="2">
    <name type="scientific">uncultured Friedmanniella sp</name>
    <dbReference type="NCBI Taxonomy" id="335381"/>
    <lineage>
        <taxon>Bacteria</taxon>
        <taxon>Bacillati</taxon>
        <taxon>Actinomycetota</taxon>
        <taxon>Actinomycetes</taxon>
        <taxon>Propionibacteriales</taxon>
        <taxon>Nocardioidaceae</taxon>
        <taxon>Friedmanniella</taxon>
        <taxon>environmental samples</taxon>
    </lineage>
</organism>
<reference evidence="2" key="1">
    <citation type="submission" date="2020-02" db="EMBL/GenBank/DDBJ databases">
        <authorList>
            <person name="Meier V. D."/>
        </authorList>
    </citation>
    <scope>NUCLEOTIDE SEQUENCE</scope>
    <source>
        <strain evidence="2">AVDCRST_MAG61</strain>
    </source>
</reference>
<dbReference type="EMBL" id="CADCTT010000220">
    <property type="protein sequence ID" value="CAA9309030.1"/>
    <property type="molecule type" value="Genomic_DNA"/>
</dbReference>
<sequence length="32" mass="3471">DEPPTPDRRHRSGRHGTADGHPPGDDVPGDRI</sequence>
<evidence type="ECO:0000313" key="2">
    <source>
        <dbReference type="EMBL" id="CAA9309030.1"/>
    </source>
</evidence>
<gene>
    <name evidence="2" type="ORF">AVDCRST_MAG61-1579</name>
</gene>
<feature type="compositionally biased region" description="Basic and acidic residues" evidence="1">
    <location>
        <begin position="16"/>
        <end position="32"/>
    </location>
</feature>